<dbReference type="AlphaFoldDB" id="N0BCD2"/>
<dbReference type="Pfam" id="PF04967">
    <property type="entry name" value="HTH_10"/>
    <property type="match status" value="1"/>
</dbReference>
<dbReference type="OrthoDB" id="194721at2157"/>
<accession>N0BCD2</accession>
<dbReference type="STRING" id="387631.Asulf_00635"/>
<dbReference type="GeneID" id="15392278"/>
<feature type="domain" description="HTH bat-type" evidence="1">
    <location>
        <begin position="166"/>
        <end position="217"/>
    </location>
</feature>
<dbReference type="eggNOG" id="arCOG02271">
    <property type="taxonomic scope" value="Archaea"/>
</dbReference>
<dbReference type="PANTHER" id="PTHR34236">
    <property type="entry name" value="DIMETHYL SULFOXIDE REDUCTASE TRANSCRIPTIONAL ACTIVATOR"/>
    <property type="match status" value="1"/>
</dbReference>
<dbReference type="HOGENOM" id="CLU_099316_0_0_2"/>
<name>N0BCD2_9EURY</name>
<keyword evidence="3" id="KW-1185">Reference proteome</keyword>
<gene>
    <name evidence="2" type="ORF">Asulf_00635</name>
</gene>
<dbReference type="EMBL" id="CP005290">
    <property type="protein sequence ID" value="AGK60653.1"/>
    <property type="molecule type" value="Genomic_DNA"/>
</dbReference>
<dbReference type="KEGG" id="ast:Asulf_00635"/>
<evidence type="ECO:0000313" key="2">
    <source>
        <dbReference type="EMBL" id="AGK60653.1"/>
    </source>
</evidence>
<evidence type="ECO:0000259" key="1">
    <source>
        <dbReference type="Pfam" id="PF04967"/>
    </source>
</evidence>
<evidence type="ECO:0000313" key="3">
    <source>
        <dbReference type="Proteomes" id="UP000013307"/>
    </source>
</evidence>
<proteinExistence type="predicted"/>
<sequence>MHALMLTLYQEDCCNIAVSEKSDMDVNILTVDFHDNYEILYSIFSGDVFRDDLIERMRKTGIWDITITSKTKYELGVIYKMRPTYAWKAVVKSGGRVIPPIIISNGVERWIVLVPDKHSRNTVIENLEISSNTYVEKVKEIEVDSLIKIFANIDIVSKFAESLEKLTEIQLKTLKQAYSGGYYEVPRKCSLFELAKLNGISKNAFLKRLRGAEKKIIGSLFQ</sequence>
<dbReference type="Proteomes" id="UP000013307">
    <property type="component" value="Chromosome"/>
</dbReference>
<reference evidence="2 3" key="1">
    <citation type="journal article" date="2013" name="Genome Announc.">
        <title>Complete Genome Sequence of the Thermophilic and Facultatively Chemolithoautotrophic Sulfate Reducer Archaeoglobus sulfaticallidus Strain PM70-1T.</title>
        <authorList>
            <person name="Stokke R."/>
            <person name="Hocking W.P."/>
            <person name="Steinsbu B.O."/>
            <person name="Steen I.H."/>
        </authorList>
    </citation>
    <scope>NUCLEOTIDE SEQUENCE [LARGE SCALE GENOMIC DNA]</scope>
    <source>
        <strain evidence="2">PM70-1</strain>
    </source>
</reference>
<dbReference type="RefSeq" id="WP_015590252.1">
    <property type="nucleotide sequence ID" value="NC_021169.1"/>
</dbReference>
<organism evidence="2 3">
    <name type="scientific">Archaeoglobus sulfaticallidus PM70-1</name>
    <dbReference type="NCBI Taxonomy" id="387631"/>
    <lineage>
        <taxon>Archaea</taxon>
        <taxon>Methanobacteriati</taxon>
        <taxon>Methanobacteriota</taxon>
        <taxon>Archaeoglobi</taxon>
        <taxon>Archaeoglobales</taxon>
        <taxon>Archaeoglobaceae</taxon>
        <taxon>Archaeoglobus</taxon>
    </lineage>
</organism>
<dbReference type="InterPro" id="IPR007050">
    <property type="entry name" value="HTH_bacterioopsin"/>
</dbReference>
<dbReference type="PANTHER" id="PTHR34236:SF1">
    <property type="entry name" value="DIMETHYL SULFOXIDE REDUCTASE TRANSCRIPTIONAL ACTIVATOR"/>
    <property type="match status" value="1"/>
</dbReference>
<protein>
    <submittedName>
        <fullName evidence="2">Putative DNA binding protein</fullName>
    </submittedName>
</protein>